<comment type="cofactor">
    <cofactor evidence="1">
        <name>Fe(2+)</name>
        <dbReference type="ChEBI" id="CHEBI:29033"/>
    </cofactor>
</comment>
<feature type="repeat" description="ANK" evidence="18">
    <location>
        <begin position="197"/>
        <end position="229"/>
    </location>
</feature>
<dbReference type="GO" id="GO:0051010">
    <property type="term" value="F:microtubule plus-end binding"/>
    <property type="evidence" value="ECO:0007669"/>
    <property type="project" value="TreeGrafter"/>
</dbReference>
<feature type="region of interest" description="Disordered" evidence="19">
    <location>
        <begin position="676"/>
        <end position="698"/>
    </location>
</feature>
<evidence type="ECO:0000256" key="9">
    <source>
        <dbReference type="ARBA" id="ARBA00023002"/>
    </source>
</evidence>
<dbReference type="GO" id="GO:0031122">
    <property type="term" value="P:cytoplasmic microtubule organization"/>
    <property type="evidence" value="ECO:0007669"/>
    <property type="project" value="TreeGrafter"/>
</dbReference>
<evidence type="ECO:0000256" key="12">
    <source>
        <dbReference type="ARBA" id="ARBA00023242"/>
    </source>
</evidence>
<evidence type="ECO:0000256" key="1">
    <source>
        <dbReference type="ARBA" id="ARBA00001954"/>
    </source>
</evidence>
<keyword evidence="9" id="KW-0560">Oxidoreductase</keyword>
<dbReference type="InterPro" id="IPR027450">
    <property type="entry name" value="AlkB-like"/>
</dbReference>
<dbReference type="EMBL" id="KE161800">
    <property type="protein sequence ID" value="EPQ05331.1"/>
    <property type="molecule type" value="Genomic_DNA"/>
</dbReference>
<dbReference type="InterPro" id="IPR037151">
    <property type="entry name" value="AlkB-like_sf"/>
</dbReference>
<dbReference type="InterPro" id="IPR002110">
    <property type="entry name" value="Ankyrin_rpt"/>
</dbReference>
<keyword evidence="11 18" id="KW-0040">ANK repeat</keyword>
<evidence type="ECO:0000256" key="2">
    <source>
        <dbReference type="ARBA" id="ARBA00004123"/>
    </source>
</evidence>
<keyword evidence="10" id="KW-0408">Iron</keyword>
<dbReference type="GO" id="GO:0046872">
    <property type="term" value="F:metal ion binding"/>
    <property type="evidence" value="ECO:0007669"/>
    <property type="project" value="UniProtKB-KW"/>
</dbReference>
<keyword evidence="7" id="KW-0677">Repeat</keyword>
<dbReference type="Proteomes" id="UP000052978">
    <property type="component" value="Unassembled WGS sequence"/>
</dbReference>
<comment type="subunit">
    <text evidence="13">Interacts with VCPKMT.</text>
</comment>
<dbReference type="Pfam" id="PF13532">
    <property type="entry name" value="2OG-FeII_Oxy_2"/>
    <property type="match status" value="1"/>
</dbReference>
<dbReference type="FunFam" id="2.30.30.190:FF:000005">
    <property type="entry name" value="CAP-Gly domain containing linker protein 3"/>
    <property type="match status" value="1"/>
</dbReference>
<comment type="function">
    <text evidence="15">Probable Fe(2+)/2-oxoglutarate-dependent dioxygenase involved in oxidative demethylation of nucleic acids. Binds nucleic acids with a preference for ssDNA or ssRNA to other types of DNAs. May play a role in nucleic acid damage repair.</text>
</comment>
<evidence type="ECO:0000259" key="20">
    <source>
        <dbReference type="PROSITE" id="PS50245"/>
    </source>
</evidence>
<dbReference type="FunFam" id="1.25.40.20:FF:000044">
    <property type="entry name" value="CAP-Gly domain containing linker protein 3"/>
    <property type="match status" value="1"/>
</dbReference>
<dbReference type="SMART" id="SM01052">
    <property type="entry name" value="CAP_GLY"/>
    <property type="match status" value="2"/>
</dbReference>
<dbReference type="PROSITE" id="PS00845">
    <property type="entry name" value="CAP_GLY_1"/>
    <property type="match status" value="2"/>
</dbReference>
<feature type="domain" description="CAP-Gly" evidence="20">
    <location>
        <begin position="436"/>
        <end position="478"/>
    </location>
</feature>
<dbReference type="InterPro" id="IPR000938">
    <property type="entry name" value="CAP-Gly_domain"/>
</dbReference>
<dbReference type="GO" id="GO:0005634">
    <property type="term" value="C:nucleus"/>
    <property type="evidence" value="ECO:0007669"/>
    <property type="project" value="UniProtKB-SubCell"/>
</dbReference>
<dbReference type="FunFam" id="2.60.120.590:FF:000007">
    <property type="entry name" value="Alpha-ketoglutarate-dependent dioxygenase alkB homolog 6"/>
    <property type="match status" value="1"/>
</dbReference>
<sequence>MTKTDPTPMAPPLLDKAEEEDEEDEEVPEAPSSTQERRQKPVVHPSAPAPLPKDYAFTFFDPNDPACQEILFDPQTTIPELFAIVRQWVPQVQHKIDVIGNEILRRGCHVNDRDGLTDMTLLHYACKAGAHGVGDPAAAVRLSQQLLALGADVTLRSRWTNMNALHYAAYFDVPDLVRVLLKGARPRVVNSTCSDFNHGSALHIAASNLCLGAAKCLLEHGANPALRNRKGQVPAEVVPDPMDMTLDKAEAALVAKELRTLLEEAVPLSCALPKVTLPNYDNVPGNLMLSTLGLRLGDRVLLDGQKTGTLRFCGTTEFASGQWVGVELDEPEGKNDGSVGGVRYFICPPKQGLFASVSKISKAADAPPSSVTSTPRTPRMDFSRVTGKGRREHKGKKKPPSSPSLGNLQQREGAKAAVGDQVLVAGQKQGVVRFYGKTDFAPGYWYGIELDQPTGKHDGSVFGVRYFTCSPKHGVFAPASRIQRIGGSTDPPGDNVGAKKVHQVTMTQPKRTFTTVRTPKDIASENSISRIGCMELVSEDQDSRVPALEPFRVEQAPPVIYYVPDFISKEEEEYLLRQVFNAPKPKWTQLSGRKLQNWGGLPHPRGMVPERLPLWLQRYVDKVSDLNLFGGLPANHVLVNQYLPGEGIMPHKDGPLYYPTVSTISLGSHTMLDLYEPRQPKDEDPTEQPRPPPRPATSLLLEPRSLLVLRGTAYTHLLHGIAAACVDPLDTASLPLNAAACPSAWPGAHLVRGTRVSLTIRRVPRVLRAGLLLSK</sequence>
<dbReference type="Pfam" id="PF01302">
    <property type="entry name" value="CAP_GLY"/>
    <property type="match status" value="2"/>
</dbReference>
<feature type="region of interest" description="Disordered" evidence="19">
    <location>
        <begin position="1"/>
        <end position="49"/>
    </location>
</feature>
<dbReference type="GO" id="GO:0005938">
    <property type="term" value="C:cell cortex"/>
    <property type="evidence" value="ECO:0007669"/>
    <property type="project" value="TreeGrafter"/>
</dbReference>
<dbReference type="SUPFAM" id="SSF74924">
    <property type="entry name" value="Cap-Gly domain"/>
    <property type="match status" value="2"/>
</dbReference>
<dbReference type="SUPFAM" id="SSF51197">
    <property type="entry name" value="Clavaminate synthase-like"/>
    <property type="match status" value="1"/>
</dbReference>
<evidence type="ECO:0000256" key="19">
    <source>
        <dbReference type="SAM" id="MobiDB-lite"/>
    </source>
</evidence>
<evidence type="ECO:0000256" key="4">
    <source>
        <dbReference type="ARBA" id="ARBA00007879"/>
    </source>
</evidence>
<dbReference type="Pfam" id="PF12796">
    <property type="entry name" value="Ank_2"/>
    <property type="match status" value="1"/>
</dbReference>
<dbReference type="Gene3D" id="1.25.40.20">
    <property type="entry name" value="Ankyrin repeat-containing domain"/>
    <property type="match status" value="1"/>
</dbReference>
<dbReference type="PANTHER" id="PTHR18916">
    <property type="entry name" value="DYNACTIN 1-RELATED MICROTUBULE-BINDING"/>
    <property type="match status" value="1"/>
</dbReference>
<name>S7MM96_MYOBR</name>
<evidence type="ECO:0000256" key="7">
    <source>
        <dbReference type="ARBA" id="ARBA00022737"/>
    </source>
</evidence>
<reference evidence="22 23" key="1">
    <citation type="journal article" date="2013" name="Nat. Commun.">
        <title>Genome analysis reveals insights into physiology and longevity of the Brandt's bat Myotis brandtii.</title>
        <authorList>
            <person name="Seim I."/>
            <person name="Fang X."/>
            <person name="Xiong Z."/>
            <person name="Lobanov A.V."/>
            <person name="Huang Z."/>
            <person name="Ma S."/>
            <person name="Feng Y."/>
            <person name="Turanov A.A."/>
            <person name="Zhu Y."/>
            <person name="Lenz T.L."/>
            <person name="Gerashchenko M.V."/>
            <person name="Fan D."/>
            <person name="Hee Yim S."/>
            <person name="Yao X."/>
            <person name="Jordan D."/>
            <person name="Xiong Y."/>
            <person name="Ma Y."/>
            <person name="Lyapunov A.N."/>
            <person name="Chen G."/>
            <person name="Kulakova O.I."/>
            <person name="Sun Y."/>
            <person name="Lee S.G."/>
            <person name="Bronson R.T."/>
            <person name="Moskalev A.A."/>
            <person name="Sunyaev S.R."/>
            <person name="Zhang G."/>
            <person name="Krogh A."/>
            <person name="Wang J."/>
            <person name="Gladyshev V.N."/>
        </authorList>
    </citation>
    <scope>NUCLEOTIDE SEQUENCE [LARGE SCALE GENOMIC DNA]</scope>
</reference>
<evidence type="ECO:0000256" key="18">
    <source>
        <dbReference type="PROSITE-ProRule" id="PRU00023"/>
    </source>
</evidence>
<feature type="compositionally biased region" description="Acidic residues" evidence="19">
    <location>
        <begin position="17"/>
        <end position="28"/>
    </location>
</feature>
<evidence type="ECO:0000256" key="10">
    <source>
        <dbReference type="ARBA" id="ARBA00023004"/>
    </source>
</evidence>
<evidence type="ECO:0000256" key="14">
    <source>
        <dbReference type="ARBA" id="ARBA00077994"/>
    </source>
</evidence>
<dbReference type="Gene3D" id="2.30.30.190">
    <property type="entry name" value="CAP Gly-rich-like domain"/>
    <property type="match status" value="2"/>
</dbReference>
<keyword evidence="6" id="KW-0479">Metal-binding</keyword>
<evidence type="ECO:0000256" key="13">
    <source>
        <dbReference type="ARBA" id="ARBA00062558"/>
    </source>
</evidence>
<feature type="compositionally biased region" description="Low complexity" evidence="19">
    <location>
        <begin position="367"/>
        <end position="377"/>
    </location>
</feature>
<evidence type="ECO:0000256" key="5">
    <source>
        <dbReference type="ARBA" id="ARBA00022490"/>
    </source>
</evidence>
<dbReference type="PROSITE" id="PS50245">
    <property type="entry name" value="CAP_GLY_2"/>
    <property type="match status" value="2"/>
</dbReference>
<comment type="similarity">
    <text evidence="4">Belongs to the alkB family.</text>
</comment>
<dbReference type="eggNOG" id="KOG4568">
    <property type="taxonomic scope" value="Eukaryota"/>
</dbReference>
<keyword evidence="8" id="KW-0223">Dioxygenase</keyword>
<dbReference type="GO" id="GO:0035371">
    <property type="term" value="C:microtubule plus-end"/>
    <property type="evidence" value="ECO:0007669"/>
    <property type="project" value="TreeGrafter"/>
</dbReference>
<keyword evidence="5" id="KW-0963">Cytoplasm</keyword>
<dbReference type="AlphaFoldDB" id="S7MM96"/>
<proteinExistence type="inferred from homology"/>
<dbReference type="SUPFAM" id="SSF48403">
    <property type="entry name" value="Ankyrin repeat"/>
    <property type="match status" value="1"/>
</dbReference>
<dbReference type="PANTHER" id="PTHR18916:SF77">
    <property type="entry name" value="CAP-GLY DOMAIN-CONTAINING LINKER PROTEIN 3"/>
    <property type="match status" value="1"/>
</dbReference>
<evidence type="ECO:0000256" key="16">
    <source>
        <dbReference type="ARBA" id="ARBA00093626"/>
    </source>
</evidence>
<dbReference type="PROSITE" id="PS50088">
    <property type="entry name" value="ANK_REPEAT"/>
    <property type="match status" value="1"/>
</dbReference>
<evidence type="ECO:0000256" key="17">
    <source>
        <dbReference type="ARBA" id="ARBA00093669"/>
    </source>
</evidence>
<gene>
    <name evidence="22" type="ORF">D623_10035136</name>
</gene>
<evidence type="ECO:0000256" key="3">
    <source>
        <dbReference type="ARBA" id="ARBA00004496"/>
    </source>
</evidence>
<keyword evidence="23" id="KW-1185">Reference proteome</keyword>
<evidence type="ECO:0000313" key="22">
    <source>
        <dbReference type="EMBL" id="EPQ05331.1"/>
    </source>
</evidence>
<feature type="domain" description="CAP-Gly" evidence="20">
    <location>
        <begin position="314"/>
        <end position="356"/>
    </location>
</feature>
<feature type="domain" description="Fe2OG dioxygenase" evidence="21">
    <location>
        <begin position="633"/>
        <end position="764"/>
    </location>
</feature>
<dbReference type="SMART" id="SM00248">
    <property type="entry name" value="ANK"/>
    <property type="match status" value="3"/>
</dbReference>
<dbReference type="GO" id="GO:0051213">
    <property type="term" value="F:dioxygenase activity"/>
    <property type="evidence" value="ECO:0007669"/>
    <property type="project" value="UniProtKB-KW"/>
</dbReference>
<feature type="compositionally biased region" description="Basic residues" evidence="19">
    <location>
        <begin position="387"/>
        <end position="399"/>
    </location>
</feature>
<feature type="region of interest" description="Disordered" evidence="19">
    <location>
        <begin position="364"/>
        <end position="413"/>
    </location>
</feature>
<dbReference type="InterPro" id="IPR036770">
    <property type="entry name" value="Ankyrin_rpt-contain_sf"/>
</dbReference>
<accession>S7MM96</accession>
<dbReference type="Gene3D" id="2.60.120.590">
    <property type="entry name" value="Alpha-ketoglutarate-dependent dioxygenase AlkB-like"/>
    <property type="match status" value="1"/>
</dbReference>
<dbReference type="PROSITE" id="PS51471">
    <property type="entry name" value="FE2OG_OXY"/>
    <property type="match status" value="1"/>
</dbReference>
<evidence type="ECO:0000256" key="6">
    <source>
        <dbReference type="ARBA" id="ARBA00022723"/>
    </source>
</evidence>
<evidence type="ECO:0000313" key="23">
    <source>
        <dbReference type="Proteomes" id="UP000052978"/>
    </source>
</evidence>
<dbReference type="InterPro" id="IPR005123">
    <property type="entry name" value="Oxoglu/Fe-dep_dioxygenase_dom"/>
</dbReference>
<evidence type="ECO:0000259" key="21">
    <source>
        <dbReference type="PROSITE" id="PS51471"/>
    </source>
</evidence>
<evidence type="ECO:0000256" key="11">
    <source>
        <dbReference type="ARBA" id="ARBA00023043"/>
    </source>
</evidence>
<evidence type="ECO:0000256" key="15">
    <source>
        <dbReference type="ARBA" id="ARBA00093418"/>
    </source>
</evidence>
<keyword evidence="12" id="KW-0539">Nucleus</keyword>
<evidence type="ECO:0000256" key="8">
    <source>
        <dbReference type="ARBA" id="ARBA00022964"/>
    </source>
</evidence>
<dbReference type="InterPro" id="IPR036859">
    <property type="entry name" value="CAP-Gly_dom_sf"/>
</dbReference>
<comment type="subcellular location">
    <subcellularLocation>
        <location evidence="3">Cytoplasm</location>
    </subcellularLocation>
    <subcellularLocation>
        <location evidence="2">Nucleus</location>
    </subcellularLocation>
</comment>
<organism evidence="22 23">
    <name type="scientific">Myotis brandtii</name>
    <name type="common">Brandt's bat</name>
    <dbReference type="NCBI Taxonomy" id="109478"/>
    <lineage>
        <taxon>Eukaryota</taxon>
        <taxon>Metazoa</taxon>
        <taxon>Chordata</taxon>
        <taxon>Craniata</taxon>
        <taxon>Vertebrata</taxon>
        <taxon>Euteleostomi</taxon>
        <taxon>Mammalia</taxon>
        <taxon>Eutheria</taxon>
        <taxon>Laurasiatheria</taxon>
        <taxon>Chiroptera</taxon>
        <taxon>Yangochiroptera</taxon>
        <taxon>Vespertilionidae</taxon>
        <taxon>Myotis</taxon>
    </lineage>
</organism>
<protein>
    <recommendedName>
        <fullName evidence="16">Probable RNA/DNA demethylase ALKBH6</fullName>
    </recommendedName>
    <alternativeName>
        <fullName evidence="14">Alkylated DNA repair protein alkB homolog 6</fullName>
    </alternativeName>
    <alternativeName>
        <fullName evidence="17">Alpha-ketoglutarate-dependent dioxygenase alkB homolog 6</fullName>
    </alternativeName>
</protein>